<organism evidence="10 11">
    <name type="scientific">Botryobasidium botryosum (strain FD-172 SS1)</name>
    <dbReference type="NCBI Taxonomy" id="930990"/>
    <lineage>
        <taxon>Eukaryota</taxon>
        <taxon>Fungi</taxon>
        <taxon>Dikarya</taxon>
        <taxon>Basidiomycota</taxon>
        <taxon>Agaricomycotina</taxon>
        <taxon>Agaricomycetes</taxon>
        <taxon>Cantharellales</taxon>
        <taxon>Botryobasidiaceae</taxon>
        <taxon>Botryobasidium</taxon>
    </lineage>
</organism>
<evidence type="ECO:0000256" key="8">
    <source>
        <dbReference type="SAM" id="SignalP"/>
    </source>
</evidence>
<dbReference type="PROSITE" id="PS00624">
    <property type="entry name" value="GMC_OXRED_2"/>
    <property type="match status" value="1"/>
</dbReference>
<feature type="binding site" evidence="7">
    <location>
        <position position="129"/>
    </location>
    <ligand>
        <name>FAD</name>
        <dbReference type="ChEBI" id="CHEBI:57692"/>
    </ligand>
</feature>
<evidence type="ECO:0000313" key="11">
    <source>
        <dbReference type="Proteomes" id="UP000027195"/>
    </source>
</evidence>
<dbReference type="PIRSF" id="PIRSF000137">
    <property type="entry name" value="Alcohol_oxidase"/>
    <property type="match status" value="1"/>
</dbReference>
<evidence type="ECO:0000256" key="7">
    <source>
        <dbReference type="PIRSR" id="PIRSR000137-2"/>
    </source>
</evidence>
<feature type="binding site" evidence="7">
    <location>
        <position position="284"/>
    </location>
    <ligand>
        <name>FAD</name>
        <dbReference type="ChEBI" id="CHEBI:57692"/>
    </ligand>
</feature>
<dbReference type="SUPFAM" id="SSF51905">
    <property type="entry name" value="FAD/NAD(P)-binding domain"/>
    <property type="match status" value="1"/>
</dbReference>
<dbReference type="HOGENOM" id="CLU_002865_6_0_1"/>
<reference evidence="11" key="1">
    <citation type="journal article" date="2014" name="Proc. Natl. Acad. Sci. U.S.A.">
        <title>Extensive sampling of basidiomycete genomes demonstrates inadequacy of the white-rot/brown-rot paradigm for wood decay fungi.</title>
        <authorList>
            <person name="Riley R."/>
            <person name="Salamov A.A."/>
            <person name="Brown D.W."/>
            <person name="Nagy L.G."/>
            <person name="Floudas D."/>
            <person name="Held B.W."/>
            <person name="Levasseur A."/>
            <person name="Lombard V."/>
            <person name="Morin E."/>
            <person name="Otillar R."/>
            <person name="Lindquist E.A."/>
            <person name="Sun H."/>
            <person name="LaButti K.M."/>
            <person name="Schmutz J."/>
            <person name="Jabbour D."/>
            <person name="Luo H."/>
            <person name="Baker S.E."/>
            <person name="Pisabarro A.G."/>
            <person name="Walton J.D."/>
            <person name="Blanchette R.A."/>
            <person name="Henrissat B."/>
            <person name="Martin F."/>
            <person name="Cullen D."/>
            <person name="Hibbett D.S."/>
            <person name="Grigoriev I.V."/>
        </authorList>
    </citation>
    <scope>NUCLEOTIDE SEQUENCE [LARGE SCALE GENOMIC DNA]</scope>
    <source>
        <strain evidence="11">FD-172 SS1</strain>
    </source>
</reference>
<evidence type="ECO:0000256" key="4">
    <source>
        <dbReference type="ARBA" id="ARBA00022827"/>
    </source>
</evidence>
<feature type="active site" description="Proton donor" evidence="6">
    <location>
        <position position="569"/>
    </location>
</feature>
<keyword evidence="4 7" id="KW-0274">FAD</keyword>
<proteinExistence type="inferred from homology"/>
<dbReference type="Gene3D" id="4.10.450.10">
    <property type="entry name" value="Glucose Oxidase, domain 2"/>
    <property type="match status" value="1"/>
</dbReference>
<accession>A0A067MEU4</accession>
<dbReference type="AlphaFoldDB" id="A0A067MEU4"/>
<feature type="binding site" evidence="7">
    <location>
        <begin position="568"/>
        <end position="569"/>
    </location>
    <ligand>
        <name>FAD</name>
        <dbReference type="ChEBI" id="CHEBI:57692"/>
    </ligand>
</feature>
<evidence type="ECO:0000256" key="1">
    <source>
        <dbReference type="ARBA" id="ARBA00001974"/>
    </source>
</evidence>
<dbReference type="InterPro" id="IPR027424">
    <property type="entry name" value="Glucose_Oxidase_domain_2"/>
</dbReference>
<dbReference type="InterPro" id="IPR036188">
    <property type="entry name" value="FAD/NAD-bd_sf"/>
</dbReference>
<gene>
    <name evidence="10" type="ORF">BOTBODRAFT_494468</name>
</gene>
<dbReference type="Proteomes" id="UP000027195">
    <property type="component" value="Unassembled WGS sequence"/>
</dbReference>
<dbReference type="STRING" id="930990.A0A067MEU4"/>
<keyword evidence="11" id="KW-1185">Reference proteome</keyword>
<feature type="active site" description="Proton acceptor" evidence="6">
    <location>
        <position position="612"/>
    </location>
</feature>
<dbReference type="Pfam" id="PF00732">
    <property type="entry name" value="GMC_oxred_N"/>
    <property type="match status" value="1"/>
</dbReference>
<dbReference type="InterPro" id="IPR000172">
    <property type="entry name" value="GMC_OxRdtase_N"/>
</dbReference>
<dbReference type="PANTHER" id="PTHR11552">
    <property type="entry name" value="GLUCOSE-METHANOL-CHOLINE GMC OXIDOREDUCTASE"/>
    <property type="match status" value="1"/>
</dbReference>
<dbReference type="OrthoDB" id="269227at2759"/>
<name>A0A067MEU4_BOTB1</name>
<dbReference type="EMBL" id="KL198068">
    <property type="protein sequence ID" value="KDQ10352.1"/>
    <property type="molecule type" value="Genomic_DNA"/>
</dbReference>
<dbReference type="PANTHER" id="PTHR11552:SF218">
    <property type="entry name" value="GLUCOSE-METHANOL-CHOLINE OXIDOREDUCTASE N-TERMINAL DOMAIN-CONTAINING PROTEIN"/>
    <property type="match status" value="1"/>
</dbReference>
<dbReference type="InterPro" id="IPR007867">
    <property type="entry name" value="GMC_OxRtase_C"/>
</dbReference>
<keyword evidence="5" id="KW-0560">Oxidoreductase</keyword>
<protein>
    <recommendedName>
        <fullName evidence="9">Glucose-methanol-choline oxidoreductase N-terminal domain-containing protein</fullName>
    </recommendedName>
</protein>
<evidence type="ECO:0000256" key="2">
    <source>
        <dbReference type="ARBA" id="ARBA00010790"/>
    </source>
</evidence>
<evidence type="ECO:0000256" key="3">
    <source>
        <dbReference type="ARBA" id="ARBA00022630"/>
    </source>
</evidence>
<dbReference type="GO" id="GO:0050660">
    <property type="term" value="F:flavin adenine dinucleotide binding"/>
    <property type="evidence" value="ECO:0007669"/>
    <property type="project" value="InterPro"/>
</dbReference>
<feature type="domain" description="Glucose-methanol-choline oxidoreductase N-terminal" evidence="9">
    <location>
        <begin position="328"/>
        <end position="342"/>
    </location>
</feature>
<evidence type="ECO:0000256" key="6">
    <source>
        <dbReference type="PIRSR" id="PIRSR000137-1"/>
    </source>
</evidence>
<keyword evidence="8" id="KW-0732">Signal</keyword>
<dbReference type="Pfam" id="PF05199">
    <property type="entry name" value="GMC_oxred_C"/>
    <property type="match status" value="1"/>
</dbReference>
<dbReference type="InterPro" id="IPR012132">
    <property type="entry name" value="GMC_OxRdtase"/>
</dbReference>
<dbReference type="SUPFAM" id="SSF54373">
    <property type="entry name" value="FAD-linked reductases, C-terminal domain"/>
    <property type="match status" value="1"/>
</dbReference>
<dbReference type="InParanoid" id="A0A067MEU4"/>
<dbReference type="Gene3D" id="3.50.50.60">
    <property type="entry name" value="FAD/NAD(P)-binding domain"/>
    <property type="match status" value="1"/>
</dbReference>
<comment type="cofactor">
    <cofactor evidence="1 7">
        <name>FAD</name>
        <dbReference type="ChEBI" id="CHEBI:57692"/>
    </cofactor>
</comment>
<evidence type="ECO:0000313" key="10">
    <source>
        <dbReference type="EMBL" id="KDQ10352.1"/>
    </source>
</evidence>
<dbReference type="Gene3D" id="3.30.560.10">
    <property type="entry name" value="Glucose Oxidase, domain 3"/>
    <property type="match status" value="1"/>
</dbReference>
<sequence>MKRLARFLLVTAHLFLVLGAPWTSPPDSSEHPIKRGIVHNGNISDAYDFVICGGGLAGLVLASRLSQGSSYTVLVLEAGDTGDAFKDIINIPGYAYYKSLLGTSADWGYNTWPQNELLNRTIYWPRGKVLGGSTAMNALYMVRPSAIEVDSIRDLQNGADGSDNWGWFSLWGAMEKSETFVPPTQAVATAGNILYTNASHGLSGPLVSSYPGYMVPIVGNWTSTLGGLGFPLNADPNGGNGVGAFIATSSMDPSMGFNRSYSKSAYIDPLPPRSNLDILPNATVTRLIFGGQGSNSAGLVATGVEYAASSTAPRKVVNVRKEVILAGGPVGSPAMLFHSGVGARDILTSAGVNITLELPGVGQHLQDHPNAAIVFQTTSQTASSIEASSSQPPNFLSFVNSAVAFANATQILGNATAAFQSAVLANLTSLVDALVPSTDNTVKAGYRATYTAQATNITLSDAGAIEFMFSVLGAGNTISIQAGLQHPFSRGHIWISSPDPFQPPVIDPAYLSHPADVTLLREGLKMARTIGQSYPLNQTITAEVSPGPSVQTDADWNAWMSANVGTEWHALCTCVMLPLEQGGVVDPNLKVYGLSNVRVADSSVFPTQLAAHHQSVTYGLSEQAADIILGAYGLPPTGSPLVDAANSILSC</sequence>
<evidence type="ECO:0000256" key="5">
    <source>
        <dbReference type="ARBA" id="ARBA00023002"/>
    </source>
</evidence>
<evidence type="ECO:0000259" key="9">
    <source>
        <dbReference type="PROSITE" id="PS00624"/>
    </source>
</evidence>
<comment type="similarity">
    <text evidence="2">Belongs to the GMC oxidoreductase family.</text>
</comment>
<keyword evidence="3" id="KW-0285">Flavoprotein</keyword>
<feature type="signal peptide" evidence="8">
    <location>
        <begin position="1"/>
        <end position="19"/>
    </location>
</feature>
<feature type="chain" id="PRO_5001641234" description="Glucose-methanol-choline oxidoreductase N-terminal domain-containing protein" evidence="8">
    <location>
        <begin position="20"/>
        <end position="651"/>
    </location>
</feature>
<dbReference type="GO" id="GO:0016614">
    <property type="term" value="F:oxidoreductase activity, acting on CH-OH group of donors"/>
    <property type="evidence" value="ECO:0007669"/>
    <property type="project" value="InterPro"/>
</dbReference>